<accession>A0ABZ2YX95</accession>
<evidence type="ECO:0000256" key="1">
    <source>
        <dbReference type="SAM" id="Phobius"/>
    </source>
</evidence>
<feature type="transmembrane region" description="Helical" evidence="1">
    <location>
        <begin position="47"/>
        <end position="70"/>
    </location>
</feature>
<name>A0ABZ2YX95_9BACT</name>
<reference evidence="2 3" key="1">
    <citation type="submission" date="2024-03" db="EMBL/GenBank/DDBJ databases">
        <title>Chitinophaga caseinilytica sp. nov., a casein hydrolysing bacterium isolated from forest soil.</title>
        <authorList>
            <person name="Lee D.S."/>
            <person name="Han D.M."/>
            <person name="Baek J.H."/>
            <person name="Choi D.G."/>
            <person name="Jeon J.H."/>
            <person name="Jeon C.O."/>
        </authorList>
    </citation>
    <scope>NUCLEOTIDE SEQUENCE [LARGE SCALE GENOMIC DNA]</scope>
    <source>
        <strain evidence="2 3">KACC 19118</strain>
    </source>
</reference>
<dbReference type="EMBL" id="CP150096">
    <property type="protein sequence ID" value="WZN44619.1"/>
    <property type="molecule type" value="Genomic_DNA"/>
</dbReference>
<sequence>MFISVQSRFKWGAYTPLLAGVLLPAIISVVIWSQFIAKGLMTNNGKVSWPLVLFVVAMSSQVGMTVFLLLTRLVRMEISDYSIKTKNFYGYGQEKEWLFADLEGYSIKVRDLKNKGVVEFLILWKDGKKVLRINDSYFDNYFEIKEAVTGKLKNLGER</sequence>
<gene>
    <name evidence="2" type="ORF">WJU22_17120</name>
</gene>
<dbReference type="Proteomes" id="UP001449657">
    <property type="component" value="Chromosome"/>
</dbReference>
<proteinExistence type="predicted"/>
<evidence type="ECO:0008006" key="4">
    <source>
        <dbReference type="Google" id="ProtNLM"/>
    </source>
</evidence>
<feature type="transmembrane region" description="Helical" evidence="1">
    <location>
        <begin position="12"/>
        <end position="35"/>
    </location>
</feature>
<evidence type="ECO:0000313" key="2">
    <source>
        <dbReference type="EMBL" id="WZN44619.1"/>
    </source>
</evidence>
<protein>
    <recommendedName>
        <fullName evidence="4">YcxB-like protein</fullName>
    </recommendedName>
</protein>
<keyword evidence="3" id="KW-1185">Reference proteome</keyword>
<keyword evidence="1" id="KW-0472">Membrane</keyword>
<organism evidence="2 3">
    <name type="scientific">Chitinophaga caseinilytica</name>
    <dbReference type="NCBI Taxonomy" id="2267521"/>
    <lineage>
        <taxon>Bacteria</taxon>
        <taxon>Pseudomonadati</taxon>
        <taxon>Bacteroidota</taxon>
        <taxon>Chitinophagia</taxon>
        <taxon>Chitinophagales</taxon>
        <taxon>Chitinophagaceae</taxon>
        <taxon>Chitinophaga</taxon>
    </lineage>
</organism>
<keyword evidence="1" id="KW-0812">Transmembrane</keyword>
<keyword evidence="1" id="KW-1133">Transmembrane helix</keyword>
<evidence type="ECO:0000313" key="3">
    <source>
        <dbReference type="Proteomes" id="UP001449657"/>
    </source>
</evidence>
<dbReference type="RefSeq" id="WP_341839398.1">
    <property type="nucleotide sequence ID" value="NZ_CP149792.1"/>
</dbReference>